<accession>F2HI94</accession>
<dbReference type="Gene3D" id="3.40.1370.10">
    <property type="match status" value="1"/>
</dbReference>
<dbReference type="RefSeq" id="XP_003239916.1">
    <property type="nucleotide sequence ID" value="XM_003239868.1"/>
</dbReference>
<dbReference type="InterPro" id="IPR045240">
    <property type="entry name" value="Ribosomal_uL4_euk/arch"/>
</dbReference>
<dbReference type="GO" id="GO:0005840">
    <property type="term" value="C:ribosome"/>
    <property type="evidence" value="ECO:0007669"/>
    <property type="project" value="UniProtKB-KW"/>
</dbReference>
<dbReference type="EMBL" id="CP002174">
    <property type="protein sequence ID" value="AEA39018.1"/>
    <property type="molecule type" value="Genomic_DNA"/>
</dbReference>
<evidence type="ECO:0000256" key="2">
    <source>
        <dbReference type="ARBA" id="ARBA00022980"/>
    </source>
</evidence>
<dbReference type="Proteomes" id="UP000243423">
    <property type="component" value="Nucleomorph 3"/>
</dbReference>
<dbReference type="GeneID" id="10447426"/>
<evidence type="ECO:0000256" key="3">
    <source>
        <dbReference type="ARBA" id="ARBA00023274"/>
    </source>
</evidence>
<keyword evidence="4" id="KW-0542">Nucleomorph</keyword>
<dbReference type="GO" id="GO:0006412">
    <property type="term" value="P:translation"/>
    <property type="evidence" value="ECO:0007669"/>
    <property type="project" value="InterPro"/>
</dbReference>
<keyword evidence="3" id="KW-0687">Ribonucleoprotein</keyword>
<proteinExistence type="inferred from homology"/>
<comment type="similarity">
    <text evidence="1">Belongs to the universal ribosomal protein uL4 family.</text>
</comment>
<dbReference type="AlphaFoldDB" id="F2HI94"/>
<sequence length="304" mass="33996">MLPKKVKVNIYSCQNRTKVDQVHLPNVFISKIKPNIVNFVHSNMRMNRRQPHSVNNKAGTMTSASSWGTGRALARVPRISGSGTHKSGQGATVNSCRGGRIFGPNSIWRKWHHKINKNQRKQALESAIAATGISALIAAHGYNLNNIPEIPLVVENSVELLKKTKNAQKVLSSIGIRKNNKLNCKKKTYSSSCKKLLIIYQKNAKCFRNIFDVETCRITTLNLFKLAPGGHLGRLCMWTHFSFCKLDLLFGLKDNLRPQIAGYKLGTKPENLDAVKVSKLSKVCFSKKRACLSNRVSFGCKKKH</sequence>
<dbReference type="PANTHER" id="PTHR19431">
    <property type="entry name" value="60S RIBOSOMAL PROTEIN L4"/>
    <property type="match status" value="1"/>
</dbReference>
<dbReference type="Pfam" id="PF00573">
    <property type="entry name" value="Ribosomal_L4"/>
    <property type="match status" value="1"/>
</dbReference>
<name>F2HI94_9CRYP</name>
<evidence type="ECO:0000313" key="5">
    <source>
        <dbReference type="Proteomes" id="UP000243423"/>
    </source>
</evidence>
<reference evidence="4 5" key="1">
    <citation type="journal article" date="2011" name="Genome Biol. Evol.">
        <title>Complete nucleomorph genome sequence of the nonphotosynthetic alga Cryptomonas paramecium reveals a core nucleomorph gene set.</title>
        <authorList>
            <person name="Tanifuji G."/>
            <person name="Onodera N.T."/>
            <person name="Wheeler T.J."/>
            <person name="Dlutek M."/>
            <person name="Donaher N."/>
            <person name="Archibald J.M."/>
        </authorList>
    </citation>
    <scope>NUCLEOTIDE SEQUENCE [LARGE SCALE GENOMIC DNA]</scope>
    <source>
        <strain evidence="4 5">CCAP977/2A</strain>
    </source>
</reference>
<dbReference type="GO" id="GO:1990904">
    <property type="term" value="C:ribonucleoprotein complex"/>
    <property type="evidence" value="ECO:0007669"/>
    <property type="project" value="UniProtKB-KW"/>
</dbReference>
<dbReference type="InterPro" id="IPR002136">
    <property type="entry name" value="Ribosomal_uL4"/>
</dbReference>
<protein>
    <submittedName>
        <fullName evidence="4">60S ribosomal protein L1</fullName>
    </submittedName>
</protein>
<evidence type="ECO:0000313" key="4">
    <source>
        <dbReference type="EMBL" id="AEA39018.1"/>
    </source>
</evidence>
<geneLocation type="nucleomorph" evidence="4"/>
<dbReference type="InterPro" id="IPR023574">
    <property type="entry name" value="Ribosomal_uL4_dom_sf"/>
</dbReference>
<dbReference type="GO" id="GO:0003735">
    <property type="term" value="F:structural constituent of ribosome"/>
    <property type="evidence" value="ECO:0007669"/>
    <property type="project" value="InterPro"/>
</dbReference>
<gene>
    <name evidence="4" type="primary">rpl1</name>
    <name evidence="4" type="ORF">CPARA_3gp360</name>
</gene>
<evidence type="ECO:0000256" key="1">
    <source>
        <dbReference type="ARBA" id="ARBA00010528"/>
    </source>
</evidence>
<keyword evidence="2 4" id="KW-0689">Ribosomal protein</keyword>
<organism evidence="4 5">
    <name type="scientific">Cryptomonas paramaecium</name>
    <dbReference type="NCBI Taxonomy" id="2898"/>
    <lineage>
        <taxon>Eukaryota</taxon>
        <taxon>Cryptophyceae</taxon>
        <taxon>Cryptomonadales</taxon>
        <taxon>Cryptomonadaceae</taxon>
        <taxon>Cryptomonas</taxon>
    </lineage>
</organism>
<dbReference type="SUPFAM" id="SSF52166">
    <property type="entry name" value="Ribosomal protein L4"/>
    <property type="match status" value="1"/>
</dbReference>